<keyword evidence="1" id="KW-0472">Membrane</keyword>
<keyword evidence="2" id="KW-0732">Signal</keyword>
<evidence type="ECO:0000256" key="2">
    <source>
        <dbReference type="SAM" id="SignalP"/>
    </source>
</evidence>
<name>A0A9W8A2L0_9FUNG</name>
<comment type="caution">
    <text evidence="3">The sequence shown here is derived from an EMBL/GenBank/DDBJ whole genome shotgun (WGS) entry which is preliminary data.</text>
</comment>
<reference evidence="3" key="1">
    <citation type="submission" date="2022-07" db="EMBL/GenBank/DDBJ databases">
        <title>Phylogenomic reconstructions and comparative analyses of Kickxellomycotina fungi.</title>
        <authorList>
            <person name="Reynolds N.K."/>
            <person name="Stajich J.E."/>
            <person name="Barry K."/>
            <person name="Grigoriev I.V."/>
            <person name="Crous P."/>
            <person name="Smith M.E."/>
        </authorList>
    </citation>
    <scope>NUCLEOTIDE SEQUENCE</scope>
    <source>
        <strain evidence="3">NBRC 100468</strain>
    </source>
</reference>
<organism evidence="3 4">
    <name type="scientific">Mycoemilia scoparia</name>
    <dbReference type="NCBI Taxonomy" id="417184"/>
    <lineage>
        <taxon>Eukaryota</taxon>
        <taxon>Fungi</taxon>
        <taxon>Fungi incertae sedis</taxon>
        <taxon>Zoopagomycota</taxon>
        <taxon>Kickxellomycotina</taxon>
        <taxon>Kickxellomycetes</taxon>
        <taxon>Kickxellales</taxon>
        <taxon>Kickxellaceae</taxon>
        <taxon>Mycoemilia</taxon>
    </lineage>
</organism>
<accession>A0A9W8A2L0</accession>
<keyword evidence="4" id="KW-1185">Reference proteome</keyword>
<keyword evidence="1" id="KW-1133">Transmembrane helix</keyword>
<feature type="signal peptide" evidence="2">
    <location>
        <begin position="1"/>
        <end position="21"/>
    </location>
</feature>
<protein>
    <submittedName>
        <fullName evidence="3">Uncharacterized protein</fullName>
    </submittedName>
</protein>
<sequence>MKNLAIIAAVATIAAAPLVLAEDEQPKAYITLNAARPVAASSETSRSGASHAAVPLGVAAVVGSLAFASLF</sequence>
<evidence type="ECO:0000256" key="1">
    <source>
        <dbReference type="SAM" id="Phobius"/>
    </source>
</evidence>
<evidence type="ECO:0000313" key="4">
    <source>
        <dbReference type="Proteomes" id="UP001150538"/>
    </source>
</evidence>
<feature type="transmembrane region" description="Helical" evidence="1">
    <location>
        <begin position="52"/>
        <end position="70"/>
    </location>
</feature>
<keyword evidence="1" id="KW-0812">Transmembrane</keyword>
<evidence type="ECO:0000313" key="3">
    <source>
        <dbReference type="EMBL" id="KAJ1916922.1"/>
    </source>
</evidence>
<feature type="chain" id="PRO_5040978384" evidence="2">
    <location>
        <begin position="22"/>
        <end position="71"/>
    </location>
</feature>
<dbReference type="EMBL" id="JANBPU010000086">
    <property type="protein sequence ID" value="KAJ1916922.1"/>
    <property type="molecule type" value="Genomic_DNA"/>
</dbReference>
<dbReference type="Proteomes" id="UP001150538">
    <property type="component" value="Unassembled WGS sequence"/>
</dbReference>
<proteinExistence type="predicted"/>
<dbReference type="AlphaFoldDB" id="A0A9W8A2L0"/>
<gene>
    <name evidence="3" type="ORF">H4219_003504</name>
</gene>